<dbReference type="Gene3D" id="1.10.10.60">
    <property type="entry name" value="Homeodomain-like"/>
    <property type="match status" value="1"/>
</dbReference>
<dbReference type="GO" id="GO:0003677">
    <property type="term" value="F:DNA binding"/>
    <property type="evidence" value="ECO:0007669"/>
    <property type="project" value="UniProtKB-UniRule"/>
</dbReference>
<dbReference type="STRING" id="1884381.SAMN05518846_12524"/>
<evidence type="ECO:0000313" key="4">
    <source>
        <dbReference type="EMBL" id="SFK94666.1"/>
    </source>
</evidence>
<feature type="DNA-binding region" description="H-T-H motif" evidence="2">
    <location>
        <begin position="39"/>
        <end position="58"/>
    </location>
</feature>
<evidence type="ECO:0000313" key="5">
    <source>
        <dbReference type="Proteomes" id="UP000198915"/>
    </source>
</evidence>
<dbReference type="InterPro" id="IPR009057">
    <property type="entry name" value="Homeodomain-like_sf"/>
</dbReference>
<name>A0A1I4DRJ4_9BACL</name>
<dbReference type="InterPro" id="IPR036271">
    <property type="entry name" value="Tet_transcr_reg_TetR-rel_C_sf"/>
</dbReference>
<dbReference type="AlphaFoldDB" id="A0A1I4DRJ4"/>
<keyword evidence="5" id="KW-1185">Reference proteome</keyword>
<dbReference type="Gene3D" id="1.10.357.10">
    <property type="entry name" value="Tetracycline Repressor, domain 2"/>
    <property type="match status" value="1"/>
</dbReference>
<dbReference type="Proteomes" id="UP000198915">
    <property type="component" value="Unassembled WGS sequence"/>
</dbReference>
<dbReference type="PROSITE" id="PS50977">
    <property type="entry name" value="HTH_TETR_2"/>
    <property type="match status" value="1"/>
</dbReference>
<sequence length="205" mass="23770">MTKISEHIDGRNLRSINTRKRLLAAGYDIFIEFGFQKATISQIIKKAKTGYGTAYIHFSGKDDLLIVLMDDVMNRFYEIAKMSFEPTSKQEAIDMITMQTRLFLENAIQEQAIMQVFMEAIRHSDKVQEKWIEIRESFVEQIAKDVAYAQKTGLARTDLDNYLVARNWFSLNESHLWDIVNQTNKHSISEITHNITALYTGGLYF</sequence>
<dbReference type="InterPro" id="IPR050624">
    <property type="entry name" value="HTH-type_Tx_Regulator"/>
</dbReference>
<evidence type="ECO:0000256" key="1">
    <source>
        <dbReference type="ARBA" id="ARBA00023125"/>
    </source>
</evidence>
<dbReference type="InterPro" id="IPR001647">
    <property type="entry name" value="HTH_TetR"/>
</dbReference>
<dbReference type="SUPFAM" id="SSF46689">
    <property type="entry name" value="Homeodomain-like"/>
    <property type="match status" value="1"/>
</dbReference>
<evidence type="ECO:0000259" key="3">
    <source>
        <dbReference type="PROSITE" id="PS50977"/>
    </source>
</evidence>
<dbReference type="Pfam" id="PF00440">
    <property type="entry name" value="TetR_N"/>
    <property type="match status" value="1"/>
</dbReference>
<reference evidence="5" key="1">
    <citation type="submission" date="2016-10" db="EMBL/GenBank/DDBJ databases">
        <authorList>
            <person name="Varghese N."/>
            <person name="Submissions S."/>
        </authorList>
    </citation>
    <scope>NUCLEOTIDE SEQUENCE [LARGE SCALE GENOMIC DNA]</scope>
    <source>
        <strain evidence="5">OK042</strain>
    </source>
</reference>
<accession>A0A1I4DRJ4</accession>
<proteinExistence type="predicted"/>
<protein>
    <submittedName>
        <fullName evidence="4">Transcriptional regulator, TetR family</fullName>
    </submittedName>
</protein>
<keyword evidence="1 2" id="KW-0238">DNA-binding</keyword>
<gene>
    <name evidence="4" type="ORF">SAMN05518846_12524</name>
</gene>
<dbReference type="PANTHER" id="PTHR43479:SF7">
    <property type="entry name" value="TETR-FAMILY TRANSCRIPTIONAL REGULATOR"/>
    <property type="match status" value="1"/>
</dbReference>
<dbReference type="PRINTS" id="PR00455">
    <property type="entry name" value="HTHTETR"/>
</dbReference>
<dbReference type="SUPFAM" id="SSF48498">
    <property type="entry name" value="Tetracyclin repressor-like, C-terminal domain"/>
    <property type="match status" value="1"/>
</dbReference>
<dbReference type="EMBL" id="FORT01000025">
    <property type="protein sequence ID" value="SFK94666.1"/>
    <property type="molecule type" value="Genomic_DNA"/>
</dbReference>
<dbReference type="PANTHER" id="PTHR43479">
    <property type="entry name" value="ACREF/ENVCD OPERON REPRESSOR-RELATED"/>
    <property type="match status" value="1"/>
</dbReference>
<organism evidence="4 5">
    <name type="scientific">Brevibacillus centrosporus</name>
    <dbReference type="NCBI Taxonomy" id="54910"/>
    <lineage>
        <taxon>Bacteria</taxon>
        <taxon>Bacillati</taxon>
        <taxon>Bacillota</taxon>
        <taxon>Bacilli</taxon>
        <taxon>Bacillales</taxon>
        <taxon>Paenibacillaceae</taxon>
        <taxon>Brevibacillus</taxon>
    </lineage>
</organism>
<feature type="domain" description="HTH tetR-type" evidence="3">
    <location>
        <begin position="16"/>
        <end position="76"/>
    </location>
</feature>
<evidence type="ECO:0000256" key="2">
    <source>
        <dbReference type="PROSITE-ProRule" id="PRU00335"/>
    </source>
</evidence>